<proteinExistence type="predicted"/>
<comment type="caution">
    <text evidence="3">The sequence shown here is derived from an EMBL/GenBank/DDBJ whole genome shotgun (WGS) entry which is preliminary data.</text>
</comment>
<dbReference type="InterPro" id="IPR052573">
    <property type="entry name" value="DnaJ_C_subfamily_28"/>
</dbReference>
<dbReference type="Proteomes" id="UP000738126">
    <property type="component" value="Unassembled WGS sequence"/>
</dbReference>
<keyword evidence="1" id="KW-0175">Coiled coil</keyword>
<dbReference type="RefSeq" id="WP_200259183.1">
    <property type="nucleotide sequence ID" value="NZ_NRSH01000080.1"/>
</dbReference>
<keyword evidence="4" id="KW-1185">Reference proteome</keyword>
<reference evidence="3 4" key="1">
    <citation type="journal article" date="2020" name="Microorganisms">
        <title>Osmotic Adaptation and Compatible Solute Biosynthesis of Phototrophic Bacteria as Revealed from Genome Analyses.</title>
        <authorList>
            <person name="Imhoff J.F."/>
            <person name="Rahn T."/>
            <person name="Kunzel S."/>
            <person name="Keller A."/>
            <person name="Neulinger S.C."/>
        </authorList>
    </citation>
    <scope>NUCLEOTIDE SEQUENCE [LARGE SCALE GENOMIC DNA]</scope>
    <source>
        <strain evidence="3 4">DSM 15116</strain>
    </source>
</reference>
<evidence type="ECO:0000256" key="1">
    <source>
        <dbReference type="SAM" id="Coils"/>
    </source>
</evidence>
<accession>A0ABS1E5B0</accession>
<evidence type="ECO:0000313" key="3">
    <source>
        <dbReference type="EMBL" id="MBK1726936.1"/>
    </source>
</evidence>
<gene>
    <name evidence="3" type="ORF">CKO13_07855</name>
</gene>
<feature type="domain" description="DnaJ homologue subfamily C member 28 conserved" evidence="2">
    <location>
        <begin position="7"/>
        <end position="73"/>
    </location>
</feature>
<feature type="coiled-coil region" evidence="1">
    <location>
        <begin position="59"/>
        <end position="101"/>
    </location>
</feature>
<sequence length="127" mass="14131">MDLIDRLAEQRVSEAVERGELDDLPGAGRPLALEDDAMVPEHLRTAYRVLKNAGCVPPELAARQEIRSLEELIDALHEDASSEAAEQRRHAERRLAVLRAQLDERGGGRSEGLQAGYRDRLLRRLGG</sequence>
<dbReference type="PANTHER" id="PTHR39158:SF1">
    <property type="entry name" value="DNAJ HOMOLOG SUBFAMILY C MEMBER 28"/>
    <property type="match status" value="1"/>
</dbReference>
<organism evidence="3 4">
    <name type="scientific">Halorhodospira neutriphila</name>
    <dbReference type="NCBI Taxonomy" id="168379"/>
    <lineage>
        <taxon>Bacteria</taxon>
        <taxon>Pseudomonadati</taxon>
        <taxon>Pseudomonadota</taxon>
        <taxon>Gammaproteobacteria</taxon>
        <taxon>Chromatiales</taxon>
        <taxon>Ectothiorhodospiraceae</taxon>
        <taxon>Halorhodospira</taxon>
    </lineage>
</organism>
<name>A0ABS1E5B0_9GAMM</name>
<dbReference type="InterPro" id="IPR018961">
    <property type="entry name" value="DnaJ_homolog_subfam-C_membr-28"/>
</dbReference>
<evidence type="ECO:0000313" key="4">
    <source>
        <dbReference type="Proteomes" id="UP000738126"/>
    </source>
</evidence>
<dbReference type="PANTHER" id="PTHR39158">
    <property type="entry name" value="OS08G0560600 PROTEIN"/>
    <property type="match status" value="1"/>
</dbReference>
<evidence type="ECO:0000259" key="2">
    <source>
        <dbReference type="Pfam" id="PF09350"/>
    </source>
</evidence>
<dbReference type="Pfam" id="PF09350">
    <property type="entry name" value="DJC28_CD"/>
    <property type="match status" value="1"/>
</dbReference>
<dbReference type="EMBL" id="NRSH01000080">
    <property type="protein sequence ID" value="MBK1726936.1"/>
    <property type="molecule type" value="Genomic_DNA"/>
</dbReference>
<protein>
    <recommendedName>
        <fullName evidence="2">DnaJ homologue subfamily C member 28 conserved domain-containing protein</fullName>
    </recommendedName>
</protein>